<dbReference type="PANTHER" id="PTHR41247:SF1">
    <property type="entry name" value="HTH-TYPE TRANSCRIPTIONAL REPRESSOR YCNK"/>
    <property type="match status" value="1"/>
</dbReference>
<protein>
    <submittedName>
        <fullName evidence="1">Nitrous oxide reductase accessory protein NosL</fullName>
    </submittedName>
</protein>
<dbReference type="SUPFAM" id="SSF160387">
    <property type="entry name" value="NosL/MerB-like"/>
    <property type="match status" value="1"/>
</dbReference>
<organism evidence="1 2">
    <name type="scientific">Pelovirga terrestris</name>
    <dbReference type="NCBI Taxonomy" id="2771352"/>
    <lineage>
        <taxon>Bacteria</taxon>
        <taxon>Pseudomonadati</taxon>
        <taxon>Thermodesulfobacteriota</taxon>
        <taxon>Desulfuromonadia</taxon>
        <taxon>Geobacterales</taxon>
        <taxon>Geobacteraceae</taxon>
        <taxon>Pelovirga</taxon>
    </lineage>
</organism>
<keyword evidence="2" id="KW-1185">Reference proteome</keyword>
<dbReference type="AlphaFoldDB" id="A0A8J6UR97"/>
<evidence type="ECO:0000313" key="1">
    <source>
        <dbReference type="EMBL" id="MBD1400906.1"/>
    </source>
</evidence>
<dbReference type="RefSeq" id="WP_191155943.1">
    <property type="nucleotide sequence ID" value="NZ_JACWUN010000010.1"/>
</dbReference>
<dbReference type="Pfam" id="PF05573">
    <property type="entry name" value="NosL"/>
    <property type="match status" value="1"/>
</dbReference>
<dbReference type="PANTHER" id="PTHR41247">
    <property type="entry name" value="HTH-TYPE TRANSCRIPTIONAL REPRESSOR YCNK"/>
    <property type="match status" value="1"/>
</dbReference>
<dbReference type="EMBL" id="JACWUN010000010">
    <property type="protein sequence ID" value="MBD1400906.1"/>
    <property type="molecule type" value="Genomic_DNA"/>
</dbReference>
<reference evidence="1" key="1">
    <citation type="submission" date="2020-09" db="EMBL/GenBank/DDBJ databases">
        <title>Pelobacter alkaliphilus sp. nov., a novel anaerobic arsenate-reducing bacterium from terrestrial mud volcano.</title>
        <authorList>
            <person name="Khomyakova M.A."/>
            <person name="Merkel A.Y."/>
            <person name="Slobodkin A.I."/>
        </authorList>
    </citation>
    <scope>NUCLEOTIDE SEQUENCE</scope>
    <source>
        <strain evidence="1">M08fum</strain>
    </source>
</reference>
<accession>A0A8J6UR97</accession>
<evidence type="ECO:0000313" key="2">
    <source>
        <dbReference type="Proteomes" id="UP000632828"/>
    </source>
</evidence>
<comment type="caution">
    <text evidence="1">The sequence shown here is derived from an EMBL/GenBank/DDBJ whole genome shotgun (WGS) entry which is preliminary data.</text>
</comment>
<dbReference type="Proteomes" id="UP000632828">
    <property type="component" value="Unassembled WGS sequence"/>
</dbReference>
<sequence length="130" mass="14796">MPGPRDRCPVCGMFVATYPEWIATIVLNDGQQLYFDGAKDMFRYYFSLPEGKITREDIDGIYVTEYYSARYAPADEVLFVLGTDVYGPMGAEMIPVRGRSHAETFMKDYSGKQIVTFAEVTPDMLPSDYR</sequence>
<dbReference type="InterPro" id="IPR008719">
    <property type="entry name" value="N2O_reductase_NosL"/>
</dbReference>
<dbReference type="Gene3D" id="3.30.70.2050">
    <property type="match status" value="1"/>
</dbReference>
<proteinExistence type="predicted"/>
<gene>
    <name evidence="1" type="ORF">ICT70_09500</name>
</gene>
<name>A0A8J6UR97_9BACT</name>